<keyword evidence="3" id="KW-0808">Transferase</keyword>
<evidence type="ECO:0000256" key="2">
    <source>
        <dbReference type="ARBA" id="ARBA00012485"/>
    </source>
</evidence>
<reference evidence="8 9" key="1">
    <citation type="journal article" date="2019" name="Sci. Rep.">
        <title>Comparative genomics of chytrid fungi reveal insights into the obligate biotrophic and pathogenic lifestyle of Synchytrium endobioticum.</title>
        <authorList>
            <person name="van de Vossenberg B.T.L.H."/>
            <person name="Warris S."/>
            <person name="Nguyen H.D.T."/>
            <person name="van Gent-Pelzer M.P.E."/>
            <person name="Joly D.L."/>
            <person name="van de Geest H.C."/>
            <person name="Bonants P.J.M."/>
            <person name="Smith D.S."/>
            <person name="Levesque C.A."/>
            <person name="van der Lee T.A.J."/>
        </authorList>
    </citation>
    <scope>NUCLEOTIDE SEQUENCE [LARGE SCALE GENOMIC DNA]</scope>
    <source>
        <strain evidence="8 9">CBS 675.73</strain>
    </source>
</reference>
<gene>
    <name evidence="8" type="ORF">CcCBS67573_g07956</name>
</gene>
<dbReference type="GO" id="GO:0000209">
    <property type="term" value="P:protein polyubiquitination"/>
    <property type="evidence" value="ECO:0007669"/>
    <property type="project" value="InterPro"/>
</dbReference>
<proteinExistence type="predicted"/>
<dbReference type="Proteomes" id="UP000320333">
    <property type="component" value="Unassembled WGS sequence"/>
</dbReference>
<dbReference type="EMBL" id="QEAP01000460">
    <property type="protein sequence ID" value="TPX66007.1"/>
    <property type="molecule type" value="Genomic_DNA"/>
</dbReference>
<dbReference type="Pfam" id="PF16558">
    <property type="entry name" value="AZUL"/>
    <property type="match status" value="1"/>
</dbReference>
<dbReference type="AlphaFoldDB" id="A0A507ERM9"/>
<organism evidence="8 9">
    <name type="scientific">Chytriomyces confervae</name>
    <dbReference type="NCBI Taxonomy" id="246404"/>
    <lineage>
        <taxon>Eukaryota</taxon>
        <taxon>Fungi</taxon>
        <taxon>Fungi incertae sedis</taxon>
        <taxon>Chytridiomycota</taxon>
        <taxon>Chytridiomycota incertae sedis</taxon>
        <taxon>Chytridiomycetes</taxon>
        <taxon>Chytridiales</taxon>
        <taxon>Chytriomycetaceae</taxon>
        <taxon>Chytriomyces</taxon>
    </lineage>
</organism>
<dbReference type="InterPro" id="IPR035983">
    <property type="entry name" value="Hect_E3_ubiquitin_ligase"/>
</dbReference>
<dbReference type="GO" id="GO:0061630">
    <property type="term" value="F:ubiquitin protein ligase activity"/>
    <property type="evidence" value="ECO:0007669"/>
    <property type="project" value="UniProtKB-EC"/>
</dbReference>
<dbReference type="EC" id="2.3.2.26" evidence="2"/>
<dbReference type="PROSITE" id="PS50237">
    <property type="entry name" value="HECT"/>
    <property type="match status" value="1"/>
</dbReference>
<name>A0A507ERM9_9FUNG</name>
<dbReference type="InterPro" id="IPR000569">
    <property type="entry name" value="HECT_dom"/>
</dbReference>
<dbReference type="InterPro" id="IPR042556">
    <property type="entry name" value="AZUL_sf"/>
</dbReference>
<evidence type="ECO:0000256" key="4">
    <source>
        <dbReference type="ARBA" id="ARBA00022786"/>
    </source>
</evidence>
<evidence type="ECO:0000256" key="3">
    <source>
        <dbReference type="ARBA" id="ARBA00022679"/>
    </source>
</evidence>
<dbReference type="InterPro" id="IPR032353">
    <property type="entry name" value="AZUL"/>
</dbReference>
<evidence type="ECO:0000256" key="6">
    <source>
        <dbReference type="SAM" id="MobiDB-lite"/>
    </source>
</evidence>
<dbReference type="CDD" id="cd00078">
    <property type="entry name" value="HECTc"/>
    <property type="match status" value="1"/>
</dbReference>
<dbReference type="Gene3D" id="3.30.2160.10">
    <property type="entry name" value="Hect, E3 ligase catalytic domain"/>
    <property type="match status" value="1"/>
</dbReference>
<evidence type="ECO:0000313" key="8">
    <source>
        <dbReference type="EMBL" id="TPX66007.1"/>
    </source>
</evidence>
<evidence type="ECO:0000256" key="5">
    <source>
        <dbReference type="PROSITE-ProRule" id="PRU00104"/>
    </source>
</evidence>
<dbReference type="OrthoDB" id="8068875at2759"/>
<comment type="catalytic activity">
    <reaction evidence="1">
        <text>S-ubiquitinyl-[E2 ubiquitin-conjugating enzyme]-L-cysteine + [acceptor protein]-L-lysine = [E2 ubiquitin-conjugating enzyme]-L-cysteine + N(6)-ubiquitinyl-[acceptor protein]-L-lysine.</text>
        <dbReference type="EC" id="2.3.2.26"/>
    </reaction>
</comment>
<accession>A0A507ERM9</accession>
<dbReference type="Gene3D" id="3.30.2410.10">
    <property type="entry name" value="Hect, E3 ligase catalytic domain"/>
    <property type="match status" value="1"/>
</dbReference>
<comment type="caution">
    <text evidence="8">The sequence shown here is derived from an EMBL/GenBank/DDBJ whole genome shotgun (WGS) entry which is preliminary data.</text>
</comment>
<evidence type="ECO:0000259" key="7">
    <source>
        <dbReference type="PROSITE" id="PS50237"/>
    </source>
</evidence>
<evidence type="ECO:0000313" key="9">
    <source>
        <dbReference type="Proteomes" id="UP000320333"/>
    </source>
</evidence>
<feature type="domain" description="HECT" evidence="7">
    <location>
        <begin position="680"/>
        <end position="1009"/>
    </location>
</feature>
<sequence length="1009" mass="110767">MKTAASNHPNFLDTDAASSGAFSSFEMRVRKHFHQLTTGCLQPSVCDFSLCASSKKARTRPRPLASQAAAIMAVQLASGPTDKGFCPRIDFSTANLSAKNPFLDSLLASAPYAAKSLVRSASDAAITSNALSKPLALKSNLASATPISSSVKEDSDSKTASIVSIQEAVPLADTVSKSNSIMSIGFQALSKFMGVSTTGGGVNGASSTESPDNAARAQNFAEFQSNGPTASASLNHPRAKSMTNLPSLGSVGEPLPAFPASLAAVVQGYTAGSSQGGSAAASPRPRSPSHNSAFSKVRHLEKTSSSTSSLFEEMDVEILSNHLTLSILETASARIQANPAASDSPSVMSKETLSLLKTVKTVFSSADAVNASFLAPDLNSSSNDLGIQLDDLRKSFELISNMEPKERFQHTLLSSLELLVSSIHLNMRRYNSGDPKMLRVFIVLLENPFLADVEQHGRILSKTCLVLASLRSKSRAIVSKWLSGYDESNFKRLINPFSQYLSDHFFPLQRPDETLISSIRVLAIFYAANEVARPRYIVPLAHFYNNTIAKRLNFKDEYRIWQKSLEAADATKKSADSATTTPAKPPQPHFTYFTYPFLFDPVSKTRILHLDAMTQMCLEYEEAVVHQAIVIHAQRFLQEDARSVATLEANLKRSTNPYFVLEIRRAHLVKDVLDQIHTCPASDLKKPLKVKFVGGGEEGMDQGGVQKEFFQVLIAMLMDPVVGMFVYDPETRMSWLNGCSLEPLRQFELVGIVLGLALYNGVILGVNFVPLVYKKLLMEEPGLDDIVRGFPALGKGLEMLLGWNDGDVEDVFMRSFEIEYDFYGQVRTFELVAGGKDVPVTNANRKEYVDLYIKHYVGESVKRQFDAFRTGFHRVCGGPALKMCRPDELELLICGTNELDFKELEAGARYDDGYDTEHPVILNFWRLAHAMSQDRKKQLLMFVTASDRVPLKGLGNLTFVIQRNGPDTDRLPTALTCFGRLLLPEYETIEKLENRLVTAVENAKGFGLV</sequence>
<dbReference type="Pfam" id="PF00632">
    <property type="entry name" value="HECT"/>
    <property type="match status" value="1"/>
</dbReference>
<dbReference type="FunFam" id="3.30.2410.10:FF:000003">
    <property type="entry name" value="probable E3 ubiquitin-protein ligase HERC4 isoform X1"/>
    <property type="match status" value="1"/>
</dbReference>
<protein>
    <recommendedName>
        <fullName evidence="2">HECT-type E3 ubiquitin transferase</fullName>
        <ecNumber evidence="2">2.3.2.26</ecNumber>
    </recommendedName>
</protein>
<keyword evidence="9" id="KW-1185">Reference proteome</keyword>
<dbReference type="SUPFAM" id="SSF56204">
    <property type="entry name" value="Hect, E3 ligase catalytic domain"/>
    <property type="match status" value="1"/>
</dbReference>
<feature type="compositionally biased region" description="Low complexity" evidence="6">
    <location>
        <begin position="273"/>
        <end position="284"/>
    </location>
</feature>
<feature type="active site" description="Glycyl thioester intermediate" evidence="5">
    <location>
        <position position="977"/>
    </location>
</feature>
<dbReference type="PANTHER" id="PTHR45700:SF8">
    <property type="entry name" value="HECT-TYPE E3 UBIQUITIN TRANSFERASE"/>
    <property type="match status" value="1"/>
</dbReference>
<keyword evidence="4 5" id="KW-0833">Ubl conjugation pathway</keyword>
<feature type="region of interest" description="Disordered" evidence="6">
    <location>
        <begin position="273"/>
        <end position="300"/>
    </location>
</feature>
<dbReference type="STRING" id="246404.A0A507ERM9"/>
<dbReference type="PANTHER" id="PTHR45700">
    <property type="entry name" value="UBIQUITIN-PROTEIN LIGASE E3C"/>
    <property type="match status" value="1"/>
</dbReference>
<dbReference type="InterPro" id="IPR044611">
    <property type="entry name" value="E3A/B/C-like"/>
</dbReference>
<dbReference type="SMART" id="SM00119">
    <property type="entry name" value="HECTc"/>
    <property type="match status" value="1"/>
</dbReference>
<dbReference type="Gene3D" id="3.90.1750.10">
    <property type="entry name" value="Hect, E3 ligase catalytic domains"/>
    <property type="match status" value="1"/>
</dbReference>
<dbReference type="Gene3D" id="6.10.130.10">
    <property type="entry name" value="Ubiquitin-protein ligase E3A, N-terminal zinc-binding domain (AZUL)"/>
    <property type="match status" value="1"/>
</dbReference>
<evidence type="ECO:0000256" key="1">
    <source>
        <dbReference type="ARBA" id="ARBA00000885"/>
    </source>
</evidence>
<feature type="region of interest" description="Disordered" evidence="6">
    <location>
        <begin position="225"/>
        <end position="247"/>
    </location>
</feature>
<feature type="compositionally biased region" description="Polar residues" evidence="6">
    <location>
        <begin position="225"/>
        <end position="234"/>
    </location>
</feature>